<feature type="region of interest" description="Disordered" evidence="1">
    <location>
        <begin position="63"/>
        <end position="98"/>
    </location>
</feature>
<dbReference type="Proteomes" id="UP001499882">
    <property type="component" value="Unassembled WGS sequence"/>
</dbReference>
<evidence type="ECO:0000313" key="3">
    <source>
        <dbReference type="Proteomes" id="UP001499882"/>
    </source>
</evidence>
<organism evidence="2 3">
    <name type="scientific">Nocardioides endophyticus</name>
    <dbReference type="NCBI Taxonomy" id="1353775"/>
    <lineage>
        <taxon>Bacteria</taxon>
        <taxon>Bacillati</taxon>
        <taxon>Actinomycetota</taxon>
        <taxon>Actinomycetes</taxon>
        <taxon>Propionibacteriales</taxon>
        <taxon>Nocardioidaceae</taxon>
        <taxon>Nocardioides</taxon>
    </lineage>
</organism>
<name>A0ABP8ZL41_9ACTN</name>
<accession>A0ABP8ZL41</accession>
<evidence type="ECO:0000256" key="1">
    <source>
        <dbReference type="SAM" id="MobiDB-lite"/>
    </source>
</evidence>
<dbReference type="EMBL" id="BAABKN010000037">
    <property type="protein sequence ID" value="GAA4759488.1"/>
    <property type="molecule type" value="Genomic_DNA"/>
</dbReference>
<proteinExistence type="predicted"/>
<reference evidence="3" key="1">
    <citation type="journal article" date="2019" name="Int. J. Syst. Evol. Microbiol.">
        <title>The Global Catalogue of Microorganisms (GCM) 10K type strain sequencing project: providing services to taxonomists for standard genome sequencing and annotation.</title>
        <authorList>
            <consortium name="The Broad Institute Genomics Platform"/>
            <consortium name="The Broad Institute Genome Sequencing Center for Infectious Disease"/>
            <person name="Wu L."/>
            <person name="Ma J."/>
        </authorList>
    </citation>
    <scope>NUCLEOTIDE SEQUENCE [LARGE SCALE GENOMIC DNA]</scope>
    <source>
        <strain evidence="3">JCM 18532</strain>
    </source>
</reference>
<keyword evidence="3" id="KW-1185">Reference proteome</keyword>
<sequence>MQLTGLAGVLLAQGATPVDQEPQHLELLVGDHRPHPDILVPTSATRPAALDAAVDAFTPSSDARTVPIVEPGGQRCFELGNPSRASPDPGDARTAQAK</sequence>
<comment type="caution">
    <text evidence="2">The sequence shown here is derived from an EMBL/GenBank/DDBJ whole genome shotgun (WGS) entry which is preliminary data.</text>
</comment>
<evidence type="ECO:0000313" key="2">
    <source>
        <dbReference type="EMBL" id="GAA4759488.1"/>
    </source>
</evidence>
<gene>
    <name evidence="2" type="ORF">GCM10023350_51980</name>
</gene>
<protein>
    <submittedName>
        <fullName evidence="2">Uncharacterized protein</fullName>
    </submittedName>
</protein>